<protein>
    <recommendedName>
        <fullName evidence="1">Ubiquitin-like domain-containing protein</fullName>
    </recommendedName>
</protein>
<accession>A0A5C6SEG0</accession>
<evidence type="ECO:0000259" key="1">
    <source>
        <dbReference type="Pfam" id="PF22893"/>
    </source>
</evidence>
<name>A0A5C6SEG0_FUSOC</name>
<comment type="caution">
    <text evidence="2">The sequence shown here is derived from an EMBL/GenBank/DDBJ whole genome shotgun (WGS) entry which is preliminary data.</text>
</comment>
<proteinExistence type="predicted"/>
<gene>
    <name evidence="2" type="ORF">FocTR4_00011391</name>
</gene>
<dbReference type="Pfam" id="PF22893">
    <property type="entry name" value="ULD_2"/>
    <property type="match status" value="1"/>
</dbReference>
<reference evidence="2 3" key="1">
    <citation type="submission" date="2019-07" db="EMBL/GenBank/DDBJ databases">
        <title>The First High-Quality Draft Genome Sequence of the Causal Agent of the Current Panama Disease Epidemic.</title>
        <authorList>
            <person name="Warmington R.J."/>
            <person name="Kay W."/>
            <person name="Jeffries A."/>
            <person name="Bebber D."/>
            <person name="Moore K."/>
            <person name="Studholme D.J."/>
        </authorList>
    </citation>
    <scope>NUCLEOTIDE SEQUENCE [LARGE SCALE GENOMIC DNA]</scope>
    <source>
        <strain evidence="2 3">TR4</strain>
    </source>
</reference>
<feature type="domain" description="Ubiquitin-like" evidence="1">
    <location>
        <begin position="259"/>
        <end position="341"/>
    </location>
</feature>
<dbReference type="EMBL" id="VMNF01000014">
    <property type="protein sequence ID" value="TXB96713.1"/>
    <property type="molecule type" value="Genomic_DNA"/>
</dbReference>
<evidence type="ECO:0000313" key="2">
    <source>
        <dbReference type="EMBL" id="TXB96713.1"/>
    </source>
</evidence>
<dbReference type="PANTHER" id="PTHR38886:SF1">
    <property type="entry name" value="NACHT-NTPASE AND P-LOOP NTPASES N-TERMINAL DOMAIN-CONTAINING PROTEIN"/>
    <property type="match status" value="1"/>
</dbReference>
<organism evidence="2 3">
    <name type="scientific">Fusarium oxysporum f. sp. cubense</name>
    <dbReference type="NCBI Taxonomy" id="61366"/>
    <lineage>
        <taxon>Eukaryota</taxon>
        <taxon>Fungi</taxon>
        <taxon>Dikarya</taxon>
        <taxon>Ascomycota</taxon>
        <taxon>Pezizomycotina</taxon>
        <taxon>Sordariomycetes</taxon>
        <taxon>Hypocreomycetidae</taxon>
        <taxon>Hypocreales</taxon>
        <taxon>Nectriaceae</taxon>
        <taxon>Fusarium</taxon>
        <taxon>Fusarium oxysporum species complex</taxon>
    </lineage>
</organism>
<dbReference type="PANTHER" id="PTHR38886">
    <property type="entry name" value="SESA DOMAIN-CONTAINING PROTEIN"/>
    <property type="match status" value="1"/>
</dbReference>
<dbReference type="AlphaFoldDB" id="A0A5C6SEG0"/>
<sequence length="452" mass="51344">MTVPAFGFSAGDFVSAVKLIVDITQALKNTGGAAGDYLQVLADLNLLKDVLSHLHQQQTGATRQRSNNPFAEHARKQADLTLSTLANFLDLISKFDASLGPQRSSAWYRGVGRKAQWALVYSKHVDDLRSRIGTQIQTLNLVTQLQEDDRNDLDELNSQLNIIKVQNEQVITQLQDRRIISIEELREQLSLLDLQDDEHQPANKKRPPKRSYQNCSLRAVIRDLHNLIMKAWLLFPGLMRHYSRLCTSISMPPLLVLAENISFEDVLGRQTTLQYDFFRHWANVDMFLNKQFENCPGQQYIAKKQYFFLGADAATNKLNSNVEIAWQAMARPGCQISMSIKMIAEQKDVSEAKCPSPGCKGRSVKIDDEETFSCQKCDLTYSMLPKNPAKEPSIKERRKSPHIGTCDGRTIDSEHYVPREKSISIEEGQTQKGRLGLDMLRLWNRWHENNGG</sequence>
<dbReference type="Proteomes" id="UP000321331">
    <property type="component" value="Unassembled WGS sequence"/>
</dbReference>
<evidence type="ECO:0000313" key="3">
    <source>
        <dbReference type="Proteomes" id="UP000321331"/>
    </source>
</evidence>
<dbReference type="InterPro" id="IPR054464">
    <property type="entry name" value="ULD_fung"/>
</dbReference>